<dbReference type="CDD" id="cd06550">
    <property type="entry name" value="TM_ABC_iron-siderophores_like"/>
    <property type="match status" value="1"/>
</dbReference>
<evidence type="ECO:0000256" key="5">
    <source>
        <dbReference type="ARBA" id="ARBA00023136"/>
    </source>
</evidence>
<feature type="transmembrane region" description="Helical" evidence="8">
    <location>
        <begin position="57"/>
        <end position="83"/>
    </location>
</feature>
<evidence type="ECO:0000256" key="6">
    <source>
        <dbReference type="RuleBase" id="RU003943"/>
    </source>
</evidence>
<dbReference type="Proteomes" id="UP000198398">
    <property type="component" value="Chromosome"/>
</dbReference>
<dbReference type="GO" id="GO:0010043">
    <property type="term" value="P:response to zinc ion"/>
    <property type="evidence" value="ECO:0007669"/>
    <property type="project" value="TreeGrafter"/>
</dbReference>
<accession>A0A220UDU6</accession>
<evidence type="ECO:0000256" key="7">
    <source>
        <dbReference type="SAM" id="MobiDB-lite"/>
    </source>
</evidence>
<dbReference type="PANTHER" id="PTHR30477:SF24">
    <property type="entry name" value="IRON TRANSPORT SYSTEM MEMBRANE PROTEIN HI_0359-RELATED"/>
    <property type="match status" value="1"/>
</dbReference>
<feature type="transmembrane region" description="Helical" evidence="8">
    <location>
        <begin position="250"/>
        <end position="268"/>
    </location>
</feature>
<organism evidence="9 10">
    <name type="scientific">Brachybacterium avium</name>
    <dbReference type="NCBI Taxonomy" id="2017485"/>
    <lineage>
        <taxon>Bacteria</taxon>
        <taxon>Bacillati</taxon>
        <taxon>Actinomycetota</taxon>
        <taxon>Actinomycetes</taxon>
        <taxon>Micrococcales</taxon>
        <taxon>Dermabacteraceae</taxon>
        <taxon>Brachybacterium</taxon>
    </lineage>
</organism>
<protein>
    <recommendedName>
        <fullName evidence="11">Metal ABC transporter permease</fullName>
    </recommendedName>
</protein>
<dbReference type="KEGG" id="brv:CFK39_08695"/>
<evidence type="ECO:0000256" key="1">
    <source>
        <dbReference type="ARBA" id="ARBA00004141"/>
    </source>
</evidence>
<keyword evidence="3 6" id="KW-0812">Transmembrane</keyword>
<dbReference type="FunFam" id="1.10.3470.10:FF:000003">
    <property type="entry name" value="Iron ABC transporter permease SitD"/>
    <property type="match status" value="1"/>
</dbReference>
<dbReference type="AlphaFoldDB" id="A0A220UDU6"/>
<comment type="similarity">
    <text evidence="2 6">Belongs to the ABC-3 integral membrane protein family.</text>
</comment>
<dbReference type="InterPro" id="IPR037294">
    <property type="entry name" value="ABC_BtuC-like"/>
</dbReference>
<keyword evidence="5 8" id="KW-0472">Membrane</keyword>
<dbReference type="EMBL" id="CP022316">
    <property type="protein sequence ID" value="ASK65893.1"/>
    <property type="molecule type" value="Genomic_DNA"/>
</dbReference>
<evidence type="ECO:0000256" key="4">
    <source>
        <dbReference type="ARBA" id="ARBA00022989"/>
    </source>
</evidence>
<dbReference type="GO" id="GO:0071281">
    <property type="term" value="P:cellular response to iron ion"/>
    <property type="evidence" value="ECO:0007669"/>
    <property type="project" value="UniProtKB-ARBA"/>
</dbReference>
<feature type="transmembrane region" description="Helical" evidence="8">
    <location>
        <begin position="20"/>
        <end position="45"/>
    </location>
</feature>
<evidence type="ECO:0000313" key="9">
    <source>
        <dbReference type="EMBL" id="ASK65893.1"/>
    </source>
</evidence>
<keyword evidence="6" id="KW-0813">Transport</keyword>
<feature type="region of interest" description="Disordered" evidence="7">
    <location>
        <begin position="288"/>
        <end position="337"/>
    </location>
</feature>
<dbReference type="Gene3D" id="1.10.3470.10">
    <property type="entry name" value="ABC transporter involved in vitamin B12 uptake, BtuC"/>
    <property type="match status" value="1"/>
</dbReference>
<dbReference type="GO" id="GO:0055085">
    <property type="term" value="P:transmembrane transport"/>
    <property type="evidence" value="ECO:0007669"/>
    <property type="project" value="InterPro"/>
</dbReference>
<comment type="subcellular location">
    <subcellularLocation>
        <location evidence="6">Cell membrane</location>
        <topology evidence="6">Multi-pass membrane protein</topology>
    </subcellularLocation>
    <subcellularLocation>
        <location evidence="1">Membrane</location>
        <topology evidence="1">Multi-pass membrane protein</topology>
    </subcellularLocation>
</comment>
<dbReference type="OrthoDB" id="1016457at2"/>
<feature type="transmembrane region" description="Helical" evidence="8">
    <location>
        <begin position="220"/>
        <end position="244"/>
    </location>
</feature>
<dbReference type="PANTHER" id="PTHR30477">
    <property type="entry name" value="ABC-TRANSPORTER METAL-BINDING PROTEIN"/>
    <property type="match status" value="1"/>
</dbReference>
<gene>
    <name evidence="9" type="ORF">CFK39_08695</name>
</gene>
<keyword evidence="4 8" id="KW-1133">Transmembrane helix</keyword>
<evidence type="ECO:0000256" key="3">
    <source>
        <dbReference type="ARBA" id="ARBA00022692"/>
    </source>
</evidence>
<dbReference type="InterPro" id="IPR001626">
    <property type="entry name" value="ABC_TroCD"/>
</dbReference>
<dbReference type="SUPFAM" id="SSF81345">
    <property type="entry name" value="ABC transporter involved in vitamin B12 uptake, BtuC"/>
    <property type="match status" value="1"/>
</dbReference>
<keyword evidence="10" id="KW-1185">Reference proteome</keyword>
<evidence type="ECO:0008006" key="11">
    <source>
        <dbReference type="Google" id="ProtNLM"/>
    </source>
</evidence>
<feature type="transmembrane region" description="Helical" evidence="8">
    <location>
        <begin position="181"/>
        <end position="208"/>
    </location>
</feature>
<reference evidence="10" key="1">
    <citation type="submission" date="2017-07" db="EMBL/GenBank/DDBJ databases">
        <title>Brachybacterium sp. VR2415.</title>
        <authorList>
            <person name="Tak E.J."/>
            <person name="Bae J.-W."/>
        </authorList>
    </citation>
    <scope>NUCLEOTIDE SEQUENCE [LARGE SCALE GENOMIC DNA]</scope>
    <source>
        <strain evidence="10">VR2415</strain>
    </source>
</reference>
<dbReference type="GO" id="GO:0043190">
    <property type="term" value="C:ATP-binding cassette (ABC) transporter complex"/>
    <property type="evidence" value="ECO:0007669"/>
    <property type="project" value="InterPro"/>
</dbReference>
<dbReference type="RefSeq" id="WP_089065134.1">
    <property type="nucleotide sequence ID" value="NZ_CP022316.1"/>
</dbReference>
<sequence length="337" mass="34638">MNPLDLIMEPLQYEFMVRALAATVAAAIVCALLSCWLVLVGWSLMGDAVSHAVLPGVVLSYIVGVPFAVGAIVFGVLAVVLIGTIRGTSRVKEDAAIGIVFTTLFALGLVLISVTPSHTDLGHILFGNVLGVSSSDLIQIGILAGIAFVALVLKRRDLTLYAFDPIHAQAIGLSPRRLGALLLGLLAVTAVVALQIVGVVLVVAMLIVPGATAHLLTDRFGRMLLIAPTISVLASVTGIFLSYWVDASSGGLIVLVQGAIFTVVYLLAPRYGILPRLLTSWRRSSGGAGVPTDDQAGAGDPAAAAGAAGAVGTPDRMGRAAAAETRDEAQIPAAPRG</sequence>
<proteinExistence type="inferred from homology"/>
<evidence type="ECO:0000256" key="8">
    <source>
        <dbReference type="SAM" id="Phobius"/>
    </source>
</evidence>
<dbReference type="Pfam" id="PF00950">
    <property type="entry name" value="ABC-3"/>
    <property type="match status" value="1"/>
</dbReference>
<feature type="transmembrane region" description="Helical" evidence="8">
    <location>
        <begin position="95"/>
        <end position="117"/>
    </location>
</feature>
<evidence type="ECO:0000313" key="10">
    <source>
        <dbReference type="Proteomes" id="UP000198398"/>
    </source>
</evidence>
<evidence type="ECO:0000256" key="2">
    <source>
        <dbReference type="ARBA" id="ARBA00008034"/>
    </source>
</evidence>
<name>A0A220UDU6_9MICO</name>
<feature type="compositionally biased region" description="Low complexity" evidence="7">
    <location>
        <begin position="296"/>
        <end position="312"/>
    </location>
</feature>
<feature type="transmembrane region" description="Helical" evidence="8">
    <location>
        <begin position="137"/>
        <end position="153"/>
    </location>
</feature>